<dbReference type="STRING" id="1227496.C489_13116"/>
<protein>
    <submittedName>
        <fullName evidence="1">Uncharacterized protein</fullName>
    </submittedName>
</protein>
<reference evidence="1 2" key="1">
    <citation type="journal article" date="2014" name="PLoS Genet.">
        <title>Phylogenetically driven sequencing of extremely halophilic archaea reveals strategies for static and dynamic osmo-response.</title>
        <authorList>
            <person name="Becker E.A."/>
            <person name="Seitzer P.M."/>
            <person name="Tritt A."/>
            <person name="Larsen D."/>
            <person name="Krusor M."/>
            <person name="Yao A.I."/>
            <person name="Wu D."/>
            <person name="Madern D."/>
            <person name="Eisen J.A."/>
            <person name="Darling A.E."/>
            <person name="Facciotti M.T."/>
        </authorList>
    </citation>
    <scope>NUCLEOTIDE SEQUENCE [LARGE SCALE GENOMIC DNA]</scope>
    <source>
        <strain evidence="1 2">JCM 10478</strain>
    </source>
</reference>
<sequence>MERQRYAGEAIRARHVCLQNRSLPWPIAPDRDDEWTVSTVACRTTNHDGAAVCAATGETVSLSETHFYVTLRRESEHRFEPAEYDELSVREGALDELDDWLEDGE</sequence>
<dbReference type="PATRIC" id="fig|1227496.3.peg.2646"/>
<organism evidence="1 2">
    <name type="scientific">Natrinema versiforme JCM 10478</name>
    <dbReference type="NCBI Taxonomy" id="1227496"/>
    <lineage>
        <taxon>Archaea</taxon>
        <taxon>Methanobacteriati</taxon>
        <taxon>Methanobacteriota</taxon>
        <taxon>Stenosarchaea group</taxon>
        <taxon>Halobacteria</taxon>
        <taxon>Halobacteriales</taxon>
        <taxon>Natrialbaceae</taxon>
        <taxon>Natrinema</taxon>
    </lineage>
</organism>
<accession>L9Y0A2</accession>
<keyword evidence="2" id="KW-1185">Reference proteome</keyword>
<proteinExistence type="predicted"/>
<dbReference type="RefSeq" id="WP_006431718.1">
    <property type="nucleotide sequence ID" value="NZ_AOID01000036.1"/>
</dbReference>
<gene>
    <name evidence="1" type="ORF">C489_13116</name>
</gene>
<name>L9Y0A2_9EURY</name>
<evidence type="ECO:0000313" key="1">
    <source>
        <dbReference type="EMBL" id="ELY66303.1"/>
    </source>
</evidence>
<dbReference type="AlphaFoldDB" id="L9Y0A2"/>
<dbReference type="Proteomes" id="UP000011632">
    <property type="component" value="Unassembled WGS sequence"/>
</dbReference>
<dbReference type="EMBL" id="AOID01000036">
    <property type="protein sequence ID" value="ELY66303.1"/>
    <property type="molecule type" value="Genomic_DNA"/>
</dbReference>
<evidence type="ECO:0000313" key="2">
    <source>
        <dbReference type="Proteomes" id="UP000011632"/>
    </source>
</evidence>
<comment type="caution">
    <text evidence="1">The sequence shown here is derived from an EMBL/GenBank/DDBJ whole genome shotgun (WGS) entry which is preliminary data.</text>
</comment>